<reference evidence="1" key="1">
    <citation type="submission" date="2023-08" db="EMBL/GenBank/DDBJ databases">
        <title>Reference Genome Resource for the Citrus Pathogen Phytophthora citrophthora.</title>
        <authorList>
            <person name="Moller H."/>
            <person name="Coetzee B."/>
            <person name="Rose L.J."/>
            <person name="Van Niekerk J.M."/>
        </authorList>
    </citation>
    <scope>NUCLEOTIDE SEQUENCE</scope>
    <source>
        <strain evidence="1">STE-U-9442</strain>
    </source>
</reference>
<accession>A0AAD9G8W2</accession>
<dbReference type="EMBL" id="JASMQC010000027">
    <property type="protein sequence ID" value="KAK1933988.1"/>
    <property type="molecule type" value="Genomic_DNA"/>
</dbReference>
<keyword evidence="2" id="KW-1185">Reference proteome</keyword>
<gene>
    <name evidence="1" type="ORF">P3T76_011748</name>
</gene>
<organism evidence="1 2">
    <name type="scientific">Phytophthora citrophthora</name>
    <dbReference type="NCBI Taxonomy" id="4793"/>
    <lineage>
        <taxon>Eukaryota</taxon>
        <taxon>Sar</taxon>
        <taxon>Stramenopiles</taxon>
        <taxon>Oomycota</taxon>
        <taxon>Peronosporomycetes</taxon>
        <taxon>Peronosporales</taxon>
        <taxon>Peronosporaceae</taxon>
        <taxon>Phytophthora</taxon>
    </lineage>
</organism>
<name>A0AAD9G8W2_9STRA</name>
<evidence type="ECO:0000313" key="2">
    <source>
        <dbReference type="Proteomes" id="UP001259832"/>
    </source>
</evidence>
<proteinExistence type="predicted"/>
<dbReference type="Proteomes" id="UP001259832">
    <property type="component" value="Unassembled WGS sequence"/>
</dbReference>
<protein>
    <submittedName>
        <fullName evidence="1">Uncharacterized protein</fullName>
    </submittedName>
</protein>
<evidence type="ECO:0000313" key="1">
    <source>
        <dbReference type="EMBL" id="KAK1933988.1"/>
    </source>
</evidence>
<dbReference type="AlphaFoldDB" id="A0AAD9G8W2"/>
<sequence>MIYYNGSTNLAKEHLVQTMIPPNNTKLIRHRWDLHALQALSKRDPYELVRVFTELKDLPASAVNTQAQTFGFGAPMQFHTFGFFDKTSTHSSSALFDHVVDGDTMLLLALRHYDPKSAIALIKLGASIHITNSDNENPLQSIFDAMAFLRLHSEGSTQEQSEVVSNGDRQLLQQREEYGKLFSLLDCELTEFYDKQKADVEKELLELYHQFAPERVAKIQTQLQTFVYREKLLLETVKRKYML</sequence>
<comment type="caution">
    <text evidence="1">The sequence shown here is derived from an EMBL/GenBank/DDBJ whole genome shotgun (WGS) entry which is preliminary data.</text>
</comment>